<accession>A0A0B0IJ02</accession>
<dbReference type="OrthoDB" id="2381603at2"/>
<proteinExistence type="predicted"/>
<dbReference type="SUPFAM" id="SSF50475">
    <property type="entry name" value="FMN-binding split barrel"/>
    <property type="match status" value="1"/>
</dbReference>
<reference evidence="2 3" key="1">
    <citation type="submission" date="2014-09" db="EMBL/GenBank/DDBJ databases">
        <title>Genome sequencing and annotation of Bacillus Okhensis strain Kh10-101T.</title>
        <authorList>
            <person name="Prakash J.S."/>
        </authorList>
    </citation>
    <scope>NUCLEOTIDE SEQUENCE [LARGE SCALE GENOMIC DNA]</scope>
    <source>
        <strain evidence="3">Kh10-101T</strain>
    </source>
</reference>
<dbReference type="NCBIfam" id="NF005232">
    <property type="entry name" value="PRK06733.1"/>
    <property type="match status" value="1"/>
</dbReference>
<dbReference type="Proteomes" id="UP000030832">
    <property type="component" value="Unassembled WGS sequence"/>
</dbReference>
<keyword evidence="3" id="KW-1185">Reference proteome</keyword>
<dbReference type="InterPro" id="IPR011576">
    <property type="entry name" value="Pyridox_Oxase_N"/>
</dbReference>
<sequence>MANQVEHALTEEMLPLLQKECFVTIATVDFERKIPHVKAISWIYAPNGQTVRFLVDHRSRMIDNIKANDGVVLTLIANGSTYSITGSARVVTERIEQLPLKLSLIELDVKEVRDVMFYGAKMTMTPSYEKTYDAEAAAKLDRQVMEVLKKTE</sequence>
<dbReference type="RefSeq" id="WP_034627314.1">
    <property type="nucleotide sequence ID" value="NZ_JRJU01000006.1"/>
</dbReference>
<name>A0A0B0IJ02_9BACI</name>
<dbReference type="EMBL" id="JRJU01000006">
    <property type="protein sequence ID" value="KHF40827.1"/>
    <property type="molecule type" value="Genomic_DNA"/>
</dbReference>
<evidence type="ECO:0000313" key="3">
    <source>
        <dbReference type="Proteomes" id="UP000030832"/>
    </source>
</evidence>
<protein>
    <recommendedName>
        <fullName evidence="1">Pyridoxamine 5'-phosphate oxidase N-terminal domain-containing protein</fullName>
    </recommendedName>
</protein>
<evidence type="ECO:0000259" key="1">
    <source>
        <dbReference type="Pfam" id="PF01243"/>
    </source>
</evidence>
<dbReference type="InterPro" id="IPR012349">
    <property type="entry name" value="Split_barrel_FMN-bd"/>
</dbReference>
<dbReference type="STRING" id="333138.LQ50_06940"/>
<organism evidence="2 3">
    <name type="scientific">Halalkalibacter okhensis</name>
    <dbReference type="NCBI Taxonomy" id="333138"/>
    <lineage>
        <taxon>Bacteria</taxon>
        <taxon>Bacillati</taxon>
        <taxon>Bacillota</taxon>
        <taxon>Bacilli</taxon>
        <taxon>Bacillales</taxon>
        <taxon>Bacillaceae</taxon>
        <taxon>Halalkalibacter</taxon>
    </lineage>
</organism>
<evidence type="ECO:0000313" key="2">
    <source>
        <dbReference type="EMBL" id="KHF40827.1"/>
    </source>
</evidence>
<dbReference type="AlphaFoldDB" id="A0A0B0IJ02"/>
<gene>
    <name evidence="2" type="ORF">LQ50_06940</name>
</gene>
<feature type="domain" description="Pyridoxamine 5'-phosphate oxidase N-terminal" evidence="1">
    <location>
        <begin position="9"/>
        <end position="94"/>
    </location>
</feature>
<comment type="caution">
    <text evidence="2">The sequence shown here is derived from an EMBL/GenBank/DDBJ whole genome shotgun (WGS) entry which is preliminary data.</text>
</comment>
<dbReference type="Gene3D" id="2.30.110.10">
    <property type="entry name" value="Electron Transport, Fmn-binding Protein, Chain A"/>
    <property type="match status" value="1"/>
</dbReference>
<dbReference type="eggNOG" id="COG1853">
    <property type="taxonomic scope" value="Bacteria"/>
</dbReference>
<dbReference type="Pfam" id="PF01243">
    <property type="entry name" value="PNPOx_N"/>
    <property type="match status" value="1"/>
</dbReference>